<evidence type="ECO:0000256" key="6">
    <source>
        <dbReference type="RuleBase" id="RU368020"/>
    </source>
</evidence>
<feature type="domain" description="4Fe-4S ferredoxin-type" evidence="7">
    <location>
        <begin position="13"/>
        <end position="41"/>
    </location>
</feature>
<dbReference type="GO" id="GO:0009055">
    <property type="term" value="F:electron transfer activity"/>
    <property type="evidence" value="ECO:0007669"/>
    <property type="project" value="UniProtKB-UniRule"/>
</dbReference>
<comment type="function">
    <text evidence="6">Ferredoxins are iron-sulfur proteins that transfer electrons in a wide variety of metabolic reactions.</text>
</comment>
<dbReference type="SUPFAM" id="SSF54862">
    <property type="entry name" value="4Fe-4S ferredoxins"/>
    <property type="match status" value="1"/>
</dbReference>
<dbReference type="Pfam" id="PF13459">
    <property type="entry name" value="Fer4_15"/>
    <property type="match status" value="1"/>
</dbReference>
<evidence type="ECO:0000313" key="8">
    <source>
        <dbReference type="EMBL" id="MBI4132378.1"/>
    </source>
</evidence>
<keyword evidence="3 6" id="KW-0249">Electron transport</keyword>
<evidence type="ECO:0000313" key="9">
    <source>
        <dbReference type="Proteomes" id="UP000704960"/>
    </source>
</evidence>
<protein>
    <recommendedName>
        <fullName evidence="6">Ferredoxin</fullName>
    </recommendedName>
</protein>
<evidence type="ECO:0000256" key="1">
    <source>
        <dbReference type="ARBA" id="ARBA00022448"/>
    </source>
</evidence>
<comment type="caution">
    <text evidence="8">The sequence shown here is derived from an EMBL/GenBank/DDBJ whole genome shotgun (WGS) entry which is preliminary data.</text>
</comment>
<name>A0A932YW11_9BACT</name>
<sequence length="97" mass="10791">MENQGQEKKPRIGKLMVDRNLCIGAASCIAVAPSAFELDPENKAVLRRKSQPPTSDMTARKELEDQTIDDEMLLLAAKSCPTQAIIVYDEEGRQIYP</sequence>
<dbReference type="PRINTS" id="PR00352">
    <property type="entry name" value="3FE4SFRDOXIN"/>
</dbReference>
<reference evidence="8" key="1">
    <citation type="submission" date="2020-07" db="EMBL/GenBank/DDBJ databases">
        <title>Huge and variable diversity of episymbiotic CPR bacteria and DPANN archaea in groundwater ecosystems.</title>
        <authorList>
            <person name="He C.Y."/>
            <person name="Keren R."/>
            <person name="Whittaker M."/>
            <person name="Farag I.F."/>
            <person name="Doudna J."/>
            <person name="Cate J.H.D."/>
            <person name="Banfield J.F."/>
        </authorList>
    </citation>
    <scope>NUCLEOTIDE SEQUENCE</scope>
    <source>
        <strain evidence="8">NC_groundwater_1226_Ag_S-0.1um_59_124</strain>
    </source>
</reference>
<keyword evidence="5 6" id="KW-0411">Iron-sulfur</keyword>
<evidence type="ECO:0000256" key="4">
    <source>
        <dbReference type="ARBA" id="ARBA00023004"/>
    </source>
</evidence>
<dbReference type="GO" id="GO:0051536">
    <property type="term" value="F:iron-sulfur cluster binding"/>
    <property type="evidence" value="ECO:0007669"/>
    <property type="project" value="UniProtKB-KW"/>
</dbReference>
<dbReference type="PANTHER" id="PTHR36923">
    <property type="entry name" value="FERREDOXIN"/>
    <property type="match status" value="1"/>
</dbReference>
<dbReference type="Proteomes" id="UP000704960">
    <property type="component" value="Unassembled WGS sequence"/>
</dbReference>
<dbReference type="InterPro" id="IPR017896">
    <property type="entry name" value="4Fe4S_Fe-S-bd"/>
</dbReference>
<dbReference type="GO" id="GO:0005506">
    <property type="term" value="F:iron ion binding"/>
    <property type="evidence" value="ECO:0007669"/>
    <property type="project" value="UniProtKB-UniRule"/>
</dbReference>
<keyword evidence="4 6" id="KW-0408">Iron</keyword>
<keyword evidence="1 6" id="KW-0813">Transport</keyword>
<evidence type="ECO:0000259" key="7">
    <source>
        <dbReference type="PROSITE" id="PS51379"/>
    </source>
</evidence>
<organism evidence="8 9">
    <name type="scientific">Candidatus Sungiibacteriota bacterium</name>
    <dbReference type="NCBI Taxonomy" id="2750080"/>
    <lineage>
        <taxon>Bacteria</taxon>
        <taxon>Candidatus Sungiibacteriota</taxon>
    </lineage>
</organism>
<evidence type="ECO:0000256" key="5">
    <source>
        <dbReference type="ARBA" id="ARBA00023014"/>
    </source>
</evidence>
<keyword evidence="2 6" id="KW-0479">Metal-binding</keyword>
<gene>
    <name evidence="8" type="ORF">HY474_01965</name>
</gene>
<evidence type="ECO:0000256" key="3">
    <source>
        <dbReference type="ARBA" id="ARBA00022982"/>
    </source>
</evidence>
<dbReference type="PROSITE" id="PS51379">
    <property type="entry name" value="4FE4S_FER_2"/>
    <property type="match status" value="1"/>
</dbReference>
<dbReference type="AlphaFoldDB" id="A0A932YW11"/>
<dbReference type="Gene3D" id="3.30.70.20">
    <property type="match status" value="1"/>
</dbReference>
<accession>A0A932YW11</accession>
<evidence type="ECO:0000256" key="2">
    <source>
        <dbReference type="ARBA" id="ARBA00022723"/>
    </source>
</evidence>
<dbReference type="InterPro" id="IPR001080">
    <property type="entry name" value="3Fe4S_ferredoxin"/>
</dbReference>
<dbReference type="InterPro" id="IPR051269">
    <property type="entry name" value="Fe-S_cluster_ET"/>
</dbReference>
<proteinExistence type="predicted"/>
<dbReference type="PANTHER" id="PTHR36923:SF3">
    <property type="entry name" value="FERREDOXIN"/>
    <property type="match status" value="1"/>
</dbReference>
<dbReference type="EMBL" id="JACQMJ010000008">
    <property type="protein sequence ID" value="MBI4132378.1"/>
    <property type="molecule type" value="Genomic_DNA"/>
</dbReference>